<dbReference type="Proteomes" id="UP000321723">
    <property type="component" value="Unassembled WGS sequence"/>
</dbReference>
<name>A0A511FFK5_9CELL</name>
<evidence type="ECO:0000313" key="5">
    <source>
        <dbReference type="Proteomes" id="UP000564629"/>
    </source>
</evidence>
<evidence type="ECO:0000313" key="4">
    <source>
        <dbReference type="Proteomes" id="UP000321723"/>
    </source>
</evidence>
<protein>
    <submittedName>
        <fullName evidence="2">Uncharacterized protein</fullName>
    </submittedName>
</protein>
<dbReference type="Proteomes" id="UP000564629">
    <property type="component" value="Unassembled WGS sequence"/>
</dbReference>
<reference evidence="3 5" key="2">
    <citation type="submission" date="2020-08" db="EMBL/GenBank/DDBJ databases">
        <title>Sequencing the genomes of 1000 actinobacteria strains.</title>
        <authorList>
            <person name="Klenk H.-P."/>
        </authorList>
    </citation>
    <scope>NUCLEOTIDE SEQUENCE [LARGE SCALE GENOMIC DNA]</scope>
    <source>
        <strain evidence="3 5">DSM 9581</strain>
    </source>
</reference>
<proteinExistence type="predicted"/>
<evidence type="ECO:0000256" key="1">
    <source>
        <dbReference type="SAM" id="MobiDB-lite"/>
    </source>
</evidence>
<dbReference type="AlphaFoldDB" id="A0A511FFK5"/>
<accession>A0A511FFK5</accession>
<evidence type="ECO:0000313" key="2">
    <source>
        <dbReference type="EMBL" id="GEL48039.1"/>
    </source>
</evidence>
<organism evidence="2 4">
    <name type="scientific">Cellulomonas hominis</name>
    <dbReference type="NCBI Taxonomy" id="156981"/>
    <lineage>
        <taxon>Bacteria</taxon>
        <taxon>Bacillati</taxon>
        <taxon>Actinomycetota</taxon>
        <taxon>Actinomycetes</taxon>
        <taxon>Micrococcales</taxon>
        <taxon>Cellulomonadaceae</taxon>
        <taxon>Cellulomonas</taxon>
    </lineage>
</organism>
<dbReference type="EMBL" id="JACHDN010000001">
    <property type="protein sequence ID" value="MBB5474785.1"/>
    <property type="molecule type" value="Genomic_DNA"/>
</dbReference>
<dbReference type="OrthoDB" id="4835542at2"/>
<keyword evidence="4" id="KW-1185">Reference proteome</keyword>
<comment type="caution">
    <text evidence="2">The sequence shown here is derived from an EMBL/GenBank/DDBJ whole genome shotgun (WGS) entry which is preliminary data.</text>
</comment>
<dbReference type="RefSeq" id="WP_146839708.1">
    <property type="nucleotide sequence ID" value="NZ_BJVQ01000059.1"/>
</dbReference>
<sequence>MTTKRNRWIAVIAAVVVVIGGAFAIAAVVGGDAPVDATPRPSTTASTEPEPRATPAPTEAATPEPVVPTEPGAIVPADMVEAARAAGALVYVSPNGDGAGVVIETGVMPDAVVADAAAAPRTIGGMSDVGAVLNTVDGIWRALDDAGVPALFIIPSGAATDGAFMPDGFSVKGSTLAVGAPQVVRKPKADVLAAAEAYIAANPGTLLIDLTA</sequence>
<evidence type="ECO:0000313" key="3">
    <source>
        <dbReference type="EMBL" id="MBB5474785.1"/>
    </source>
</evidence>
<gene>
    <name evidence="2" type="ORF">CHO01_31550</name>
    <name evidence="3" type="ORF">HNR08_003521</name>
</gene>
<dbReference type="EMBL" id="BJVQ01000059">
    <property type="protein sequence ID" value="GEL48039.1"/>
    <property type="molecule type" value="Genomic_DNA"/>
</dbReference>
<feature type="region of interest" description="Disordered" evidence="1">
    <location>
        <begin position="34"/>
        <end position="70"/>
    </location>
</feature>
<reference evidence="2 4" key="1">
    <citation type="submission" date="2019-07" db="EMBL/GenBank/DDBJ databases">
        <title>Whole genome shotgun sequence of Cellulomonas hominis NBRC 16055.</title>
        <authorList>
            <person name="Hosoyama A."/>
            <person name="Uohara A."/>
            <person name="Ohji S."/>
            <person name="Ichikawa N."/>
        </authorList>
    </citation>
    <scope>NUCLEOTIDE SEQUENCE [LARGE SCALE GENOMIC DNA]</scope>
    <source>
        <strain evidence="2 4">NBRC 16055</strain>
    </source>
</reference>